<dbReference type="PROSITE" id="PS00409">
    <property type="entry name" value="PROKAR_NTER_METHYL"/>
    <property type="match status" value="1"/>
</dbReference>
<evidence type="ECO:0000256" key="9">
    <source>
        <dbReference type="ARBA" id="ARBA00025772"/>
    </source>
</evidence>
<keyword evidence="6" id="KW-0812">Transmembrane</keyword>
<evidence type="ECO:0000256" key="10">
    <source>
        <dbReference type="ARBA" id="ARBA00030775"/>
    </source>
</evidence>
<reference evidence="12" key="1">
    <citation type="submission" date="2016-11" db="EMBL/GenBank/DDBJ databases">
        <title>Draft Genome Sequence of Marinobacter hydrocarbonoclasticus strain STW2, a polyaromatic aromatic hydrocarbon degrading and denitrifying bacterium from rhizosphere of Seagrass Enhalus acodoides.</title>
        <authorList>
            <person name="Ling J."/>
            <person name="Dong J."/>
        </authorList>
    </citation>
    <scope>NUCLEOTIDE SEQUENCE [LARGE SCALE GENOMIC DNA]</scope>
    <source>
        <strain evidence="12">STW2</strain>
    </source>
</reference>
<name>A0A1M2USZ5_MARNT</name>
<evidence type="ECO:0000256" key="6">
    <source>
        <dbReference type="ARBA" id="ARBA00022692"/>
    </source>
</evidence>
<keyword evidence="3" id="KW-1003">Cell membrane</keyword>
<dbReference type="EMBL" id="MPKY01000003">
    <property type="protein sequence ID" value="OJS98445.1"/>
    <property type="molecule type" value="Genomic_DNA"/>
</dbReference>
<dbReference type="GO" id="GO:0005886">
    <property type="term" value="C:plasma membrane"/>
    <property type="evidence" value="ECO:0007669"/>
    <property type="project" value="UniProtKB-SubCell"/>
</dbReference>
<keyword evidence="7" id="KW-1133">Transmembrane helix</keyword>
<evidence type="ECO:0000313" key="13">
    <source>
        <dbReference type="Proteomes" id="UP000183986"/>
    </source>
</evidence>
<evidence type="ECO:0000256" key="1">
    <source>
        <dbReference type="ARBA" id="ARBA00004377"/>
    </source>
</evidence>
<proteinExistence type="inferred from homology"/>
<evidence type="ECO:0000256" key="7">
    <source>
        <dbReference type="ARBA" id="ARBA00022989"/>
    </source>
</evidence>
<comment type="similarity">
    <text evidence="9">Belongs to the GSP H family.</text>
</comment>
<organism evidence="12 13">
    <name type="scientific">Marinobacter nauticus</name>
    <name type="common">Marinobacter hydrocarbonoclasticus</name>
    <name type="synonym">Marinobacter aquaeolei</name>
    <dbReference type="NCBI Taxonomy" id="2743"/>
    <lineage>
        <taxon>Bacteria</taxon>
        <taxon>Pseudomonadati</taxon>
        <taxon>Pseudomonadota</taxon>
        <taxon>Gammaproteobacteria</taxon>
        <taxon>Pseudomonadales</taxon>
        <taxon>Marinobacteraceae</taxon>
        <taxon>Marinobacter</taxon>
    </lineage>
</organism>
<evidence type="ECO:0000256" key="5">
    <source>
        <dbReference type="ARBA" id="ARBA00022519"/>
    </source>
</evidence>
<evidence type="ECO:0000259" key="11">
    <source>
        <dbReference type="Pfam" id="PF12019"/>
    </source>
</evidence>
<gene>
    <name evidence="12" type="ORF">BEE62_15530</name>
</gene>
<keyword evidence="8" id="KW-0472">Membrane</keyword>
<keyword evidence="5" id="KW-0997">Cell inner membrane</keyword>
<dbReference type="Proteomes" id="UP000183986">
    <property type="component" value="Unassembled WGS sequence"/>
</dbReference>
<dbReference type="InterPro" id="IPR022346">
    <property type="entry name" value="T2SS_GspH"/>
</dbReference>
<accession>A0A1M2USZ5</accession>
<dbReference type="NCBIfam" id="TIGR02532">
    <property type="entry name" value="IV_pilin_GFxxxE"/>
    <property type="match status" value="1"/>
</dbReference>
<sequence>MNARFSGFTLLELLVSLIVLTTLITMAYPSFSGLIQKSKHQSEVRELYQALQFARYTAISHNALVTICPIHENKCTSNWNEPLGIFLDPLNQKEITNEEFLKKVLPAPKHNKLLAFPTTKNFFQFRGTGETKGTPGRIEVTFNTPDDITISRSKIIVSWSGRPRIVHE</sequence>
<keyword evidence="4" id="KW-0488">Methylation</keyword>
<evidence type="ECO:0000256" key="3">
    <source>
        <dbReference type="ARBA" id="ARBA00022475"/>
    </source>
</evidence>
<dbReference type="RefSeq" id="WP_072678294.1">
    <property type="nucleotide sequence ID" value="NZ_MPKY01000003.1"/>
</dbReference>
<dbReference type="InterPro" id="IPR045584">
    <property type="entry name" value="Pilin-like"/>
</dbReference>
<comment type="subcellular location">
    <subcellularLocation>
        <location evidence="1">Cell inner membrane</location>
        <topology evidence="1">Single-pass membrane protein</topology>
    </subcellularLocation>
</comment>
<evidence type="ECO:0000256" key="2">
    <source>
        <dbReference type="ARBA" id="ARBA00021549"/>
    </source>
</evidence>
<feature type="domain" description="General secretion pathway GspH" evidence="11">
    <location>
        <begin position="43"/>
        <end position="161"/>
    </location>
</feature>
<dbReference type="Pfam" id="PF12019">
    <property type="entry name" value="GspH"/>
    <property type="match status" value="1"/>
</dbReference>
<dbReference type="Pfam" id="PF07963">
    <property type="entry name" value="N_methyl"/>
    <property type="match status" value="1"/>
</dbReference>
<dbReference type="SUPFAM" id="SSF54523">
    <property type="entry name" value="Pili subunits"/>
    <property type="match status" value="1"/>
</dbReference>
<dbReference type="InterPro" id="IPR012902">
    <property type="entry name" value="N_methyl_site"/>
</dbReference>
<comment type="caution">
    <text evidence="12">The sequence shown here is derived from an EMBL/GenBank/DDBJ whole genome shotgun (WGS) entry which is preliminary data.</text>
</comment>
<dbReference type="Gene3D" id="3.55.40.10">
    <property type="entry name" value="minor pseudopilin epsh domain"/>
    <property type="match status" value="1"/>
</dbReference>
<evidence type="ECO:0000313" key="12">
    <source>
        <dbReference type="EMBL" id="OJS98445.1"/>
    </source>
</evidence>
<dbReference type="GO" id="GO:0015628">
    <property type="term" value="P:protein secretion by the type II secretion system"/>
    <property type="evidence" value="ECO:0007669"/>
    <property type="project" value="InterPro"/>
</dbReference>
<protein>
    <recommendedName>
        <fullName evidence="2">Type II secretion system protein H</fullName>
    </recommendedName>
    <alternativeName>
        <fullName evidence="10">General secretion pathway protein H</fullName>
    </alternativeName>
</protein>
<keyword evidence="13" id="KW-1185">Reference proteome</keyword>
<dbReference type="GO" id="GO:0015627">
    <property type="term" value="C:type II protein secretion system complex"/>
    <property type="evidence" value="ECO:0007669"/>
    <property type="project" value="InterPro"/>
</dbReference>
<evidence type="ECO:0000256" key="8">
    <source>
        <dbReference type="ARBA" id="ARBA00023136"/>
    </source>
</evidence>
<evidence type="ECO:0000256" key="4">
    <source>
        <dbReference type="ARBA" id="ARBA00022481"/>
    </source>
</evidence>
<dbReference type="AlphaFoldDB" id="A0A1M2USZ5"/>